<dbReference type="GO" id="GO:0006506">
    <property type="term" value="P:GPI anchor biosynthetic process"/>
    <property type="evidence" value="ECO:0007669"/>
    <property type="project" value="UniProtKB-UniPathway"/>
</dbReference>
<dbReference type="Gene3D" id="3.40.50.10320">
    <property type="entry name" value="LmbE-like"/>
    <property type="match status" value="1"/>
</dbReference>
<dbReference type="InterPro" id="IPR024078">
    <property type="entry name" value="LmbE-like_dom_sf"/>
</dbReference>
<protein>
    <recommendedName>
        <fullName evidence="2">N-acetylglucosaminylphosphatidylinositol deacetylase</fullName>
        <ecNumber evidence="2">3.5.1.89</ecNumber>
    </recommendedName>
</protein>
<dbReference type="GO" id="GO:0016020">
    <property type="term" value="C:membrane"/>
    <property type="evidence" value="ECO:0007669"/>
    <property type="project" value="GOC"/>
</dbReference>
<evidence type="ECO:0000256" key="2">
    <source>
        <dbReference type="ARBA" id="ARBA00012176"/>
    </source>
</evidence>
<dbReference type="UniPathway" id="UPA00196"/>
<dbReference type="PANTHER" id="PTHR12993">
    <property type="entry name" value="N-ACETYLGLUCOSAMINYL-PHOSPHATIDYLINOSITOL DE-N-ACETYLASE-RELATED"/>
    <property type="match status" value="1"/>
</dbReference>
<keyword evidence="4" id="KW-1185">Reference proteome</keyword>
<dbReference type="EC" id="3.5.1.89" evidence="2"/>
<evidence type="ECO:0000313" key="3">
    <source>
        <dbReference type="EMBL" id="KAF2398836.1"/>
    </source>
</evidence>
<dbReference type="OrthoDB" id="440160at2759"/>
<dbReference type="Pfam" id="PF02585">
    <property type="entry name" value="PIG-L"/>
    <property type="match status" value="1"/>
</dbReference>
<proteinExistence type="inferred from homology"/>
<dbReference type="SUPFAM" id="SSF102588">
    <property type="entry name" value="LmbE-like"/>
    <property type="match status" value="1"/>
</dbReference>
<accession>A0A6G1HSJ6</accession>
<dbReference type="InterPro" id="IPR003737">
    <property type="entry name" value="GlcNAc_PI_deacetylase-related"/>
</dbReference>
<organism evidence="3 4">
    <name type="scientific">Trichodelitschia bisporula</name>
    <dbReference type="NCBI Taxonomy" id="703511"/>
    <lineage>
        <taxon>Eukaryota</taxon>
        <taxon>Fungi</taxon>
        <taxon>Dikarya</taxon>
        <taxon>Ascomycota</taxon>
        <taxon>Pezizomycotina</taxon>
        <taxon>Dothideomycetes</taxon>
        <taxon>Dothideomycetes incertae sedis</taxon>
        <taxon>Phaeotrichales</taxon>
        <taxon>Phaeotrichaceae</taxon>
        <taxon>Trichodelitschia</taxon>
    </lineage>
</organism>
<name>A0A6G1HSJ6_9PEZI</name>
<gene>
    <name evidence="3" type="ORF">EJ06DRAFT_531913</name>
</gene>
<evidence type="ECO:0000256" key="1">
    <source>
        <dbReference type="ARBA" id="ARBA00006066"/>
    </source>
</evidence>
<evidence type="ECO:0000313" key="4">
    <source>
        <dbReference type="Proteomes" id="UP000799640"/>
    </source>
</evidence>
<dbReference type="GO" id="GO:0005783">
    <property type="term" value="C:endoplasmic reticulum"/>
    <property type="evidence" value="ECO:0007669"/>
    <property type="project" value="TreeGrafter"/>
</dbReference>
<dbReference type="Proteomes" id="UP000799640">
    <property type="component" value="Unassembled WGS sequence"/>
</dbReference>
<reference evidence="3" key="1">
    <citation type="journal article" date="2020" name="Stud. Mycol.">
        <title>101 Dothideomycetes genomes: a test case for predicting lifestyles and emergence of pathogens.</title>
        <authorList>
            <person name="Haridas S."/>
            <person name="Albert R."/>
            <person name="Binder M."/>
            <person name="Bloem J."/>
            <person name="Labutti K."/>
            <person name="Salamov A."/>
            <person name="Andreopoulos B."/>
            <person name="Baker S."/>
            <person name="Barry K."/>
            <person name="Bills G."/>
            <person name="Bluhm B."/>
            <person name="Cannon C."/>
            <person name="Castanera R."/>
            <person name="Culley D."/>
            <person name="Daum C."/>
            <person name="Ezra D."/>
            <person name="Gonzalez J."/>
            <person name="Henrissat B."/>
            <person name="Kuo A."/>
            <person name="Liang C."/>
            <person name="Lipzen A."/>
            <person name="Lutzoni F."/>
            <person name="Magnuson J."/>
            <person name="Mondo S."/>
            <person name="Nolan M."/>
            <person name="Ohm R."/>
            <person name="Pangilinan J."/>
            <person name="Park H.-J."/>
            <person name="Ramirez L."/>
            <person name="Alfaro M."/>
            <person name="Sun H."/>
            <person name="Tritt A."/>
            <person name="Yoshinaga Y."/>
            <person name="Zwiers L.-H."/>
            <person name="Turgeon B."/>
            <person name="Goodwin S."/>
            <person name="Spatafora J."/>
            <person name="Crous P."/>
            <person name="Grigoriev I."/>
        </authorList>
    </citation>
    <scope>NUCLEOTIDE SEQUENCE</scope>
    <source>
        <strain evidence="3">CBS 262.69</strain>
    </source>
</reference>
<dbReference type="AlphaFoldDB" id="A0A6G1HSJ6"/>
<dbReference type="EMBL" id="ML996699">
    <property type="protein sequence ID" value="KAF2398836.1"/>
    <property type="molecule type" value="Genomic_DNA"/>
</dbReference>
<dbReference type="GO" id="GO:0000225">
    <property type="term" value="F:N-acetylglucosaminylphosphatidylinositol deacetylase activity"/>
    <property type="evidence" value="ECO:0007669"/>
    <property type="project" value="UniProtKB-EC"/>
</dbReference>
<dbReference type="PANTHER" id="PTHR12993:SF11">
    <property type="entry name" value="N-ACETYLGLUCOSAMINYL-PHOSPHATIDYLINOSITOL DE-N-ACETYLASE"/>
    <property type="match status" value="1"/>
</dbReference>
<sequence>MNLLLLAAVPVFILGLWAYTALLVSSFPTLKNKRIVLLIAHPDDEAMFFAPTLLALTAPRLGNTLKILCLSRGDADGLGAVREKEIAASAERLGVRKGDVLVLDDPALPDSMTAAWAPERIAGHLAVAFIPEGDKKRKGKKEGGPEAAIDVLITFDQGGVSGHPNHIALYHGARLFIQNLMKGCEGWKCPVAVYTLGSVGLVRKYAGLLDVVVSLARAIFRRKEAGGLPTPLVCVSGVGGYGRARGAMTEAHRSQMRWFRWGWIGLSRYMYVNELVKVKVRG</sequence>
<comment type="similarity">
    <text evidence="1">Belongs to the PIGL family.</text>
</comment>